<evidence type="ECO:0000313" key="2">
    <source>
        <dbReference type="EMBL" id="SOE58789.1"/>
    </source>
</evidence>
<dbReference type="InterPro" id="IPR001544">
    <property type="entry name" value="Aminotrans_IV"/>
</dbReference>
<dbReference type="InterPro" id="IPR043132">
    <property type="entry name" value="BCAT-like_C"/>
</dbReference>
<dbReference type="InterPro" id="IPR043131">
    <property type="entry name" value="BCAT-like_N"/>
</dbReference>
<dbReference type="PANTHER" id="PTHR42743:SF11">
    <property type="entry name" value="AMINODEOXYCHORISMATE LYASE"/>
    <property type="match status" value="1"/>
</dbReference>
<dbReference type="GO" id="GO:0016829">
    <property type="term" value="F:lyase activity"/>
    <property type="evidence" value="ECO:0007669"/>
    <property type="project" value="UniProtKB-KW"/>
</dbReference>
<accession>A0A2C8Z535</accession>
<dbReference type="EMBL" id="OCST01000002">
    <property type="protein sequence ID" value="SOE58789.1"/>
    <property type="molecule type" value="Genomic_DNA"/>
</dbReference>
<dbReference type="Proteomes" id="UP000219440">
    <property type="component" value="Unassembled WGS sequence"/>
</dbReference>
<dbReference type="PANTHER" id="PTHR42743">
    <property type="entry name" value="AMINO-ACID AMINOTRANSFERASE"/>
    <property type="match status" value="1"/>
</dbReference>
<dbReference type="InterPro" id="IPR050571">
    <property type="entry name" value="Class-IV_PLP-Dep_Aminotrnsfr"/>
</dbReference>
<evidence type="ECO:0000313" key="3">
    <source>
        <dbReference type="Proteomes" id="UP000219440"/>
    </source>
</evidence>
<dbReference type="Pfam" id="PF01063">
    <property type="entry name" value="Aminotran_4"/>
    <property type="match status" value="1"/>
</dbReference>
<dbReference type="NCBIfam" id="NF005886">
    <property type="entry name" value="PRK07849.1-1"/>
    <property type="match status" value="1"/>
</dbReference>
<sequence>MPEHVLIILNQPSVEAPAHDPKAPSFTIADVGRPQLSVMDLAATRGDGIFETLSVCGGYPQAFDHHLARFARSAAMLDLPVPDLVAWAGAIRAAVLELDAADESFVKIVLSRGVEGAEAPTGWVYAAHSPDHAQVRATGISVVTLDRGYRHDVASTSPWLLAGAKTLSYAVNKAAMREAARRGADDVVFVSSDGILLEGPTSTLVFRRGDTMVTPDHDLGVLDGTTQANLFRFAEARGMHTAFERPTLSELLGADAAWLVSSVRLVAPIRRIDAVDVPMDSALTAAMNDDLLGLRE</sequence>
<dbReference type="SUPFAM" id="SSF56752">
    <property type="entry name" value="D-aminoacid aminotransferase-like PLP-dependent enzymes"/>
    <property type="match status" value="1"/>
</dbReference>
<dbReference type="AlphaFoldDB" id="A0A2C8Z535"/>
<dbReference type="GO" id="GO:0005829">
    <property type="term" value="C:cytosol"/>
    <property type="evidence" value="ECO:0007669"/>
    <property type="project" value="TreeGrafter"/>
</dbReference>
<proteinExistence type="inferred from homology"/>
<reference evidence="2 3" key="1">
    <citation type="submission" date="2017-09" db="EMBL/GenBank/DDBJ databases">
        <authorList>
            <person name="Ehlers B."/>
            <person name="Leendertz F.H."/>
        </authorList>
    </citation>
    <scope>NUCLEOTIDE SEQUENCE [LARGE SCALE GENOMIC DNA]</scope>
    <source>
        <strain evidence="2 3">CGMCC 1.05381</strain>
    </source>
</reference>
<dbReference type="OrthoDB" id="3199344at2"/>
<dbReference type="Gene3D" id="3.30.470.10">
    <property type="match status" value="1"/>
</dbReference>
<evidence type="ECO:0000256" key="1">
    <source>
        <dbReference type="ARBA" id="ARBA00009320"/>
    </source>
</evidence>
<dbReference type="GO" id="GO:0046394">
    <property type="term" value="P:carboxylic acid biosynthetic process"/>
    <property type="evidence" value="ECO:0007669"/>
    <property type="project" value="UniProtKB-ARBA"/>
</dbReference>
<dbReference type="Gene3D" id="3.20.10.10">
    <property type="entry name" value="D-amino Acid Aminotransferase, subunit A, domain 2"/>
    <property type="match status" value="1"/>
</dbReference>
<protein>
    <submittedName>
        <fullName evidence="2">4-amino-4-deoxychorismate lyase</fullName>
    </submittedName>
</protein>
<dbReference type="InterPro" id="IPR036038">
    <property type="entry name" value="Aminotransferase-like"/>
</dbReference>
<comment type="similarity">
    <text evidence="1">Belongs to the class-IV pyridoxal-phosphate-dependent aminotransferase family.</text>
</comment>
<name>A0A2C8Z535_9MICO</name>
<organism evidence="2 3">
    <name type="scientific">Salinibacterium xinjiangense</name>
    <dbReference type="NCBI Taxonomy" id="386302"/>
    <lineage>
        <taxon>Bacteria</taxon>
        <taxon>Bacillati</taxon>
        <taxon>Actinomycetota</taxon>
        <taxon>Actinomycetes</taxon>
        <taxon>Micrococcales</taxon>
        <taxon>Microbacteriaceae</taxon>
        <taxon>Salinibacterium</taxon>
    </lineage>
</organism>
<keyword evidence="3" id="KW-1185">Reference proteome</keyword>
<dbReference type="RefSeq" id="WP_143544634.1">
    <property type="nucleotide sequence ID" value="NZ_BMLC01000001.1"/>
</dbReference>
<gene>
    <name evidence="2" type="ORF">SAMN06296378_0824</name>
</gene>
<keyword evidence="2" id="KW-0456">Lyase</keyword>